<dbReference type="OrthoDB" id="5986675at2"/>
<organism evidence="2 3">
    <name type="scientific">Brevifollis gellanilyticus</name>
    <dbReference type="NCBI Taxonomy" id="748831"/>
    <lineage>
        <taxon>Bacteria</taxon>
        <taxon>Pseudomonadati</taxon>
        <taxon>Verrucomicrobiota</taxon>
        <taxon>Verrucomicrobiia</taxon>
        <taxon>Verrucomicrobiales</taxon>
        <taxon>Verrucomicrobiaceae</taxon>
    </lineage>
</organism>
<dbReference type="EMBL" id="BKAG01000068">
    <property type="protein sequence ID" value="GEP46038.1"/>
    <property type="molecule type" value="Genomic_DNA"/>
</dbReference>
<accession>A0A512MH28</accession>
<sequence>MPLGDLIGEAIGGFFRYGLGIFWEVICYPLGYWTLRLVTFGRYQPDLENHWCGLVGLVVFFSSIALVGLFFR</sequence>
<gene>
    <name evidence="2" type="ORF">BGE01nite_53290</name>
</gene>
<evidence type="ECO:0000313" key="3">
    <source>
        <dbReference type="Proteomes" id="UP000321577"/>
    </source>
</evidence>
<comment type="caution">
    <text evidence="2">The sequence shown here is derived from an EMBL/GenBank/DDBJ whole genome shotgun (WGS) entry which is preliminary data.</text>
</comment>
<dbReference type="AlphaFoldDB" id="A0A512MH28"/>
<evidence type="ECO:0000313" key="2">
    <source>
        <dbReference type="EMBL" id="GEP46038.1"/>
    </source>
</evidence>
<reference evidence="2 3" key="1">
    <citation type="submission" date="2019-07" db="EMBL/GenBank/DDBJ databases">
        <title>Whole genome shotgun sequence of Brevifollis gellanilyticus NBRC 108608.</title>
        <authorList>
            <person name="Hosoyama A."/>
            <person name="Uohara A."/>
            <person name="Ohji S."/>
            <person name="Ichikawa N."/>
        </authorList>
    </citation>
    <scope>NUCLEOTIDE SEQUENCE [LARGE SCALE GENOMIC DNA]</scope>
    <source>
        <strain evidence="2 3">NBRC 108608</strain>
    </source>
</reference>
<dbReference type="RefSeq" id="WP_146855540.1">
    <property type="nucleotide sequence ID" value="NZ_BKAG01000068.1"/>
</dbReference>
<proteinExistence type="predicted"/>
<keyword evidence="3" id="KW-1185">Reference proteome</keyword>
<name>A0A512MH28_9BACT</name>
<feature type="transmembrane region" description="Helical" evidence="1">
    <location>
        <begin position="20"/>
        <end position="39"/>
    </location>
</feature>
<keyword evidence="1" id="KW-0472">Membrane</keyword>
<feature type="transmembrane region" description="Helical" evidence="1">
    <location>
        <begin position="51"/>
        <end position="71"/>
    </location>
</feature>
<evidence type="ECO:0000256" key="1">
    <source>
        <dbReference type="SAM" id="Phobius"/>
    </source>
</evidence>
<keyword evidence="1" id="KW-1133">Transmembrane helix</keyword>
<dbReference type="Proteomes" id="UP000321577">
    <property type="component" value="Unassembled WGS sequence"/>
</dbReference>
<keyword evidence="1" id="KW-0812">Transmembrane</keyword>
<protein>
    <submittedName>
        <fullName evidence="2">Uncharacterized protein</fullName>
    </submittedName>
</protein>